<feature type="region of interest" description="Disordered" evidence="1">
    <location>
        <begin position="907"/>
        <end position="946"/>
    </location>
</feature>
<feature type="region of interest" description="Disordered" evidence="1">
    <location>
        <begin position="454"/>
        <end position="505"/>
    </location>
</feature>
<sequence length="1356" mass="147048">MTSKTQNATPFARLSRVGFSLFKTQPTSPRRRDPEKIADDDENWYIPYNGPYEAAPQRPVRHEKERDSWGDPVNGEDGDVLGDPEIRNRYGGQDYRAREFRAVEIEERKGRGRARTYSSASGRTTSSGAIDPSRNSTGTARRSTVSHGNRPIVPSFVDLDTAGGVGESPMPVSRHSKDTGSSRRKGSFTSLFTFNSGKKLTPSTKGVLSAPTTPLPNDAQGHHNNSGLSAVQPPSIRRLSSDPIVAEQNLRASGQVDQEYYNSYYSTLIRISSDRGPDSVNDGKQPSKLHSPVSEPSPALHPYAYRPPNPSSLEPPHTAPLYPSSSTRTAHRNDLLSPPGSMPQAPHTTLHPQVNTSLKSSVSTPNLRAGQRSKGLFTKGKERWLSPETWCDALLFPRPRLKIKQDSDSLSPSSGRIVSPPGSPVVTQFQNGQQIPSMTSRVLAHSRSLFELRSPPPVAGSITLSPTNDRSHAQPEHAPLVTDQNRSTEARSNRPKSFALDDLALPSPAPSLARVLEEGQILEHQRKKWQDQAIKSFQNERTRSLSRARTKSLTSKQVKRSEALSSFDFLAARGLLGNQNVIPVAPPKTRSRVDSSQTDSRGTDSRGTDSRGTVGRSSHGHSNSLSNTVSKSSKSHSRNHSRSESLGKSAVKMAKSTAKSTVHLLGCDGTAVLTPLEGPTVGLDGVLQGNGTRVIRLADPAMLPIESATTSRNGASPTPSGTSAISDSKVGIALSTPPLQADEIRFPSHPYAQGGLSFYSRPDNNPVNQPPRHDYAGPHPSSSKLAVPNPHNLVSRHRPPPQTMLHPYAQFGSARDRDSFQSLVGEIRADSNIPPSEKMWAPLSPGHVREILPNELQYSPYISMSNSPAPDIEETPVRRQMRNSSPIFDTIGVAETLVSALQRYSRDSGLGTSEEQNAPTDLEPKAKDSPLESETPDSSSVSQRPHRVAVQYDASRPLYIQKYNAAPPARSPSPIYESPERLRVIRNDSNDSSNSSSSPPLASPLGNVDDLDNYRDLFYRPILPRNDSNASTTARVPWDVNPNGRIGSGLTSIARQLSEELEDIRGGAPSLHHSISLSSRSSLSALRQSAYSSGRSPPAESGLHFVFSNIPDTASKAEITSLRKVTGDGSIMAFKPSIQIPEDIASSRASSPTRSPLDNDELDMFRLGHVHSLATPPAMTTENRVSYTGQVAFADVEDAAVQQIQNEIPPHSPLTGRQTATSHSSLQPPPLSSDPTRSSYLTSSDASRMSHLSDFPAPPPQQLTPAHMSLLSSYFDETLSPSELTEVKTTGQLKPGARSRSGSVQTSRPNLEPRNTPRLEPRAPTDIQSVDAQSRRLTFGGDEEIEDLLASLSSHS</sequence>
<dbReference type="EMBL" id="ML179035">
    <property type="protein sequence ID" value="THV08189.1"/>
    <property type="molecule type" value="Genomic_DNA"/>
</dbReference>
<feature type="region of interest" description="Disordered" evidence="1">
    <location>
        <begin position="708"/>
        <end position="727"/>
    </location>
</feature>
<protein>
    <submittedName>
        <fullName evidence="2">Uncharacterized protein</fullName>
    </submittedName>
</protein>
<gene>
    <name evidence="2" type="ORF">K435DRAFT_832748</name>
</gene>
<feature type="region of interest" description="Disordered" evidence="1">
    <location>
        <begin position="539"/>
        <end position="558"/>
    </location>
</feature>
<evidence type="ECO:0000313" key="2">
    <source>
        <dbReference type="EMBL" id="THV08189.1"/>
    </source>
</evidence>
<feature type="region of interest" description="Disordered" evidence="1">
    <location>
        <begin position="17"/>
        <end position="88"/>
    </location>
</feature>
<feature type="region of interest" description="Disordered" evidence="1">
    <location>
        <begin position="753"/>
        <end position="783"/>
    </location>
</feature>
<feature type="compositionally biased region" description="Polar residues" evidence="1">
    <location>
        <begin position="133"/>
        <end position="147"/>
    </location>
</feature>
<feature type="compositionally biased region" description="Polar residues" evidence="1">
    <location>
        <begin position="187"/>
        <end position="212"/>
    </location>
</feature>
<feature type="compositionally biased region" description="Polar residues" evidence="1">
    <location>
        <begin position="1326"/>
        <end position="1336"/>
    </location>
</feature>
<feature type="compositionally biased region" description="Basic and acidic residues" evidence="1">
    <location>
        <begin position="60"/>
        <end position="69"/>
    </location>
</feature>
<feature type="compositionally biased region" description="Low complexity" evidence="1">
    <location>
        <begin position="115"/>
        <end position="129"/>
    </location>
</feature>
<feature type="compositionally biased region" description="Polar residues" evidence="1">
    <location>
        <begin position="346"/>
        <end position="366"/>
    </location>
</feature>
<dbReference type="Proteomes" id="UP000297245">
    <property type="component" value="Unassembled WGS sequence"/>
</dbReference>
<feature type="compositionally biased region" description="Polar residues" evidence="1">
    <location>
        <begin position="1300"/>
        <end position="1309"/>
    </location>
</feature>
<reference evidence="2 3" key="1">
    <citation type="journal article" date="2019" name="Nat. Ecol. Evol.">
        <title>Megaphylogeny resolves global patterns of mushroom evolution.</title>
        <authorList>
            <person name="Varga T."/>
            <person name="Krizsan K."/>
            <person name="Foldi C."/>
            <person name="Dima B."/>
            <person name="Sanchez-Garcia M."/>
            <person name="Sanchez-Ramirez S."/>
            <person name="Szollosi G.J."/>
            <person name="Szarkandi J.G."/>
            <person name="Papp V."/>
            <person name="Albert L."/>
            <person name="Andreopoulos W."/>
            <person name="Angelini C."/>
            <person name="Antonin V."/>
            <person name="Barry K.W."/>
            <person name="Bougher N.L."/>
            <person name="Buchanan P."/>
            <person name="Buyck B."/>
            <person name="Bense V."/>
            <person name="Catcheside P."/>
            <person name="Chovatia M."/>
            <person name="Cooper J."/>
            <person name="Damon W."/>
            <person name="Desjardin D."/>
            <person name="Finy P."/>
            <person name="Geml J."/>
            <person name="Haridas S."/>
            <person name="Hughes K."/>
            <person name="Justo A."/>
            <person name="Karasinski D."/>
            <person name="Kautmanova I."/>
            <person name="Kiss B."/>
            <person name="Kocsube S."/>
            <person name="Kotiranta H."/>
            <person name="LaButti K.M."/>
            <person name="Lechner B.E."/>
            <person name="Liimatainen K."/>
            <person name="Lipzen A."/>
            <person name="Lukacs Z."/>
            <person name="Mihaltcheva S."/>
            <person name="Morgado L.N."/>
            <person name="Niskanen T."/>
            <person name="Noordeloos M.E."/>
            <person name="Ohm R.A."/>
            <person name="Ortiz-Santana B."/>
            <person name="Ovrebo C."/>
            <person name="Racz N."/>
            <person name="Riley R."/>
            <person name="Savchenko A."/>
            <person name="Shiryaev A."/>
            <person name="Soop K."/>
            <person name="Spirin V."/>
            <person name="Szebenyi C."/>
            <person name="Tomsovsky M."/>
            <person name="Tulloss R.E."/>
            <person name="Uehling J."/>
            <person name="Grigoriev I.V."/>
            <person name="Vagvolgyi C."/>
            <person name="Papp T."/>
            <person name="Martin F.M."/>
            <person name="Miettinen O."/>
            <person name="Hibbett D.S."/>
            <person name="Nagy L.G."/>
        </authorList>
    </citation>
    <scope>NUCLEOTIDE SEQUENCE [LARGE SCALE GENOMIC DNA]</scope>
    <source>
        <strain evidence="2 3">CBS 962.96</strain>
    </source>
</reference>
<feature type="compositionally biased region" description="Polar residues" evidence="1">
    <location>
        <begin position="708"/>
        <end position="726"/>
    </location>
</feature>
<feature type="compositionally biased region" description="Low complexity" evidence="1">
    <location>
        <begin position="621"/>
        <end position="632"/>
    </location>
</feature>
<feature type="region of interest" description="Disordered" evidence="1">
    <location>
        <begin position="987"/>
        <end position="1008"/>
    </location>
</feature>
<name>A0A4S8MZJ9_DENBC</name>
<feature type="region of interest" description="Disordered" evidence="1">
    <location>
        <begin position="1208"/>
        <end position="1265"/>
    </location>
</feature>
<evidence type="ECO:0000256" key="1">
    <source>
        <dbReference type="SAM" id="MobiDB-lite"/>
    </source>
</evidence>
<dbReference type="OrthoDB" id="3228777at2759"/>
<proteinExistence type="predicted"/>
<evidence type="ECO:0000313" key="3">
    <source>
        <dbReference type="Proteomes" id="UP000297245"/>
    </source>
</evidence>
<feature type="compositionally biased region" description="Polar residues" evidence="1">
    <location>
        <begin position="910"/>
        <end position="919"/>
    </location>
</feature>
<keyword evidence="3" id="KW-1185">Reference proteome</keyword>
<feature type="region of interest" description="Disordered" evidence="1">
    <location>
        <begin position="108"/>
        <end position="234"/>
    </location>
</feature>
<feature type="region of interest" description="Disordered" evidence="1">
    <location>
        <begin position="272"/>
        <end position="368"/>
    </location>
</feature>
<feature type="region of interest" description="Disordered" evidence="1">
    <location>
        <begin position="1286"/>
        <end position="1341"/>
    </location>
</feature>
<organism evidence="2 3">
    <name type="scientific">Dendrothele bispora (strain CBS 962.96)</name>
    <dbReference type="NCBI Taxonomy" id="1314807"/>
    <lineage>
        <taxon>Eukaryota</taxon>
        <taxon>Fungi</taxon>
        <taxon>Dikarya</taxon>
        <taxon>Basidiomycota</taxon>
        <taxon>Agaricomycotina</taxon>
        <taxon>Agaricomycetes</taxon>
        <taxon>Agaricomycetidae</taxon>
        <taxon>Agaricales</taxon>
        <taxon>Agaricales incertae sedis</taxon>
        <taxon>Dendrothele</taxon>
    </lineage>
</organism>
<accession>A0A4S8MZJ9</accession>
<feature type="region of interest" description="Disordered" evidence="1">
    <location>
        <begin position="581"/>
        <end position="654"/>
    </location>
</feature>
<feature type="compositionally biased region" description="Polar residues" evidence="1">
    <location>
        <begin position="1236"/>
        <end position="1247"/>
    </location>
</feature>
<feature type="region of interest" description="Disordered" evidence="1">
    <location>
        <begin position="405"/>
        <end position="424"/>
    </location>
</feature>